<comment type="caution">
    <text evidence="2">The sequence shown here is derived from an EMBL/GenBank/DDBJ whole genome shotgun (WGS) entry which is preliminary data.</text>
</comment>
<keyword evidence="1" id="KW-0732">Signal</keyword>
<dbReference type="Gene3D" id="3.80.10.10">
    <property type="entry name" value="Ribonuclease Inhibitor"/>
    <property type="match status" value="1"/>
</dbReference>
<protein>
    <submittedName>
        <fullName evidence="2">Uncharacterized protein</fullName>
    </submittedName>
</protein>
<evidence type="ECO:0000313" key="2">
    <source>
        <dbReference type="EMBL" id="CAL4147107.1"/>
    </source>
</evidence>
<feature type="chain" id="PRO_5043965744" evidence="1">
    <location>
        <begin position="19"/>
        <end position="210"/>
    </location>
</feature>
<evidence type="ECO:0000256" key="1">
    <source>
        <dbReference type="SAM" id="SignalP"/>
    </source>
</evidence>
<accession>A0AAV2S0T7</accession>
<reference evidence="2 3" key="1">
    <citation type="submission" date="2024-05" db="EMBL/GenBank/DDBJ databases">
        <authorList>
            <person name="Wallberg A."/>
        </authorList>
    </citation>
    <scope>NUCLEOTIDE SEQUENCE [LARGE SCALE GENOMIC DNA]</scope>
</reference>
<organism evidence="2 3">
    <name type="scientific">Meganyctiphanes norvegica</name>
    <name type="common">Northern krill</name>
    <name type="synonym">Thysanopoda norvegica</name>
    <dbReference type="NCBI Taxonomy" id="48144"/>
    <lineage>
        <taxon>Eukaryota</taxon>
        <taxon>Metazoa</taxon>
        <taxon>Ecdysozoa</taxon>
        <taxon>Arthropoda</taxon>
        <taxon>Crustacea</taxon>
        <taxon>Multicrustacea</taxon>
        <taxon>Malacostraca</taxon>
        <taxon>Eumalacostraca</taxon>
        <taxon>Eucarida</taxon>
        <taxon>Euphausiacea</taxon>
        <taxon>Euphausiidae</taxon>
        <taxon>Meganyctiphanes</taxon>
    </lineage>
</organism>
<dbReference type="InterPro" id="IPR032675">
    <property type="entry name" value="LRR_dom_sf"/>
</dbReference>
<evidence type="ECO:0000313" key="3">
    <source>
        <dbReference type="Proteomes" id="UP001497623"/>
    </source>
</evidence>
<sequence length="210" mass="24497">VTEAGVAVILLVLTHLELLRVPDMRMEQVFNFLQTLDYKGVQCHLKEFHSREILDEFQLSVLVSLCPNLEYIQVSMIGSSEMDLARLEQLATLQHLKRAKLADVNCDALVWFLQQVGHRMNHLFLYTYHTTYAQQKLTITRNHLQCLAKYCPSLESLCIDGYLLTEDFSYRHWAPKDVHYFQNLQSLQLTSVKLSEDDLKIFLSKSYKLK</sequence>
<feature type="signal peptide" evidence="1">
    <location>
        <begin position="1"/>
        <end position="18"/>
    </location>
</feature>
<dbReference type="AlphaFoldDB" id="A0AAV2S0T7"/>
<proteinExistence type="predicted"/>
<keyword evidence="3" id="KW-1185">Reference proteome</keyword>
<dbReference type="EMBL" id="CAXKWB010035725">
    <property type="protein sequence ID" value="CAL4147107.1"/>
    <property type="molecule type" value="Genomic_DNA"/>
</dbReference>
<name>A0AAV2S0T7_MEGNR</name>
<gene>
    <name evidence="2" type="ORF">MNOR_LOCUS29980</name>
</gene>
<feature type="non-terminal residue" evidence="2">
    <location>
        <position position="1"/>
    </location>
</feature>
<feature type="non-terminal residue" evidence="2">
    <location>
        <position position="210"/>
    </location>
</feature>
<dbReference type="SUPFAM" id="SSF52047">
    <property type="entry name" value="RNI-like"/>
    <property type="match status" value="1"/>
</dbReference>
<dbReference type="Proteomes" id="UP001497623">
    <property type="component" value="Unassembled WGS sequence"/>
</dbReference>